<evidence type="ECO:0000313" key="1">
    <source>
        <dbReference type="EMBL" id="KAF9602387.1"/>
    </source>
</evidence>
<proteinExistence type="predicted"/>
<sequence length="77" mass="8313">MIMLSKMLPGSTLHLDGLKLILMQLLSTLKHAYATLAVVGRDHEGMILGACSKKMKATTFAEAELLVAELAVEFALL</sequence>
<comment type="caution">
    <text evidence="1">The sequence shown here is derived from an EMBL/GenBank/DDBJ whole genome shotgun (WGS) entry which is preliminary data.</text>
</comment>
<dbReference type="Proteomes" id="UP000631114">
    <property type="component" value="Unassembled WGS sequence"/>
</dbReference>
<keyword evidence="2" id="KW-1185">Reference proteome</keyword>
<evidence type="ECO:0000313" key="2">
    <source>
        <dbReference type="Proteomes" id="UP000631114"/>
    </source>
</evidence>
<dbReference type="AlphaFoldDB" id="A0A835HQ33"/>
<reference evidence="1 2" key="1">
    <citation type="submission" date="2020-10" db="EMBL/GenBank/DDBJ databases">
        <title>The Coptis chinensis genome and diversification of protoberbering-type alkaloids.</title>
        <authorList>
            <person name="Wang B."/>
            <person name="Shu S."/>
            <person name="Song C."/>
            <person name="Liu Y."/>
        </authorList>
    </citation>
    <scope>NUCLEOTIDE SEQUENCE [LARGE SCALE GENOMIC DNA]</scope>
    <source>
        <strain evidence="1">HL-2020</strain>
        <tissue evidence="1">Leaf</tissue>
    </source>
</reference>
<protein>
    <submittedName>
        <fullName evidence="1">Uncharacterized protein</fullName>
    </submittedName>
</protein>
<gene>
    <name evidence="1" type="ORF">IFM89_027319</name>
</gene>
<accession>A0A835HQ33</accession>
<dbReference type="EMBL" id="JADFTS010000006">
    <property type="protein sequence ID" value="KAF9602387.1"/>
    <property type="molecule type" value="Genomic_DNA"/>
</dbReference>
<name>A0A835HQ33_9MAGN</name>
<organism evidence="1 2">
    <name type="scientific">Coptis chinensis</name>
    <dbReference type="NCBI Taxonomy" id="261450"/>
    <lineage>
        <taxon>Eukaryota</taxon>
        <taxon>Viridiplantae</taxon>
        <taxon>Streptophyta</taxon>
        <taxon>Embryophyta</taxon>
        <taxon>Tracheophyta</taxon>
        <taxon>Spermatophyta</taxon>
        <taxon>Magnoliopsida</taxon>
        <taxon>Ranunculales</taxon>
        <taxon>Ranunculaceae</taxon>
        <taxon>Coptidoideae</taxon>
        <taxon>Coptis</taxon>
    </lineage>
</organism>